<dbReference type="GO" id="GO:0097638">
    <property type="term" value="P:L-arginine import across plasma membrane"/>
    <property type="evidence" value="ECO:0007669"/>
    <property type="project" value="TreeGrafter"/>
</dbReference>
<accession>A0A8D9E3X9</accession>
<name>A0A8D9E3X9_9HEMI</name>
<feature type="transmembrane region" description="Helical" evidence="2">
    <location>
        <begin position="97"/>
        <end position="117"/>
    </location>
</feature>
<feature type="transmembrane region" description="Helical" evidence="2">
    <location>
        <begin position="63"/>
        <end position="85"/>
    </location>
</feature>
<dbReference type="EMBL" id="HBUF01651929">
    <property type="protein sequence ID" value="CAG6787113.1"/>
    <property type="molecule type" value="Transcribed_RNA"/>
</dbReference>
<dbReference type="Gene3D" id="1.20.1740.10">
    <property type="entry name" value="Amino acid/polyamine transporter I"/>
    <property type="match status" value="1"/>
</dbReference>
<keyword evidence="2" id="KW-0812">Transmembrane</keyword>
<organism evidence="3">
    <name type="scientific">Cacopsylla melanoneura</name>
    <dbReference type="NCBI Taxonomy" id="428564"/>
    <lineage>
        <taxon>Eukaryota</taxon>
        <taxon>Metazoa</taxon>
        <taxon>Ecdysozoa</taxon>
        <taxon>Arthropoda</taxon>
        <taxon>Hexapoda</taxon>
        <taxon>Insecta</taxon>
        <taxon>Pterygota</taxon>
        <taxon>Neoptera</taxon>
        <taxon>Paraneoptera</taxon>
        <taxon>Hemiptera</taxon>
        <taxon>Sternorrhyncha</taxon>
        <taxon>Psylloidea</taxon>
        <taxon>Psyllidae</taxon>
        <taxon>Psyllinae</taxon>
        <taxon>Cacopsylla</taxon>
    </lineage>
</organism>
<dbReference type="EMBL" id="HBUF01002801">
    <property type="protein sequence ID" value="CAG6606263.1"/>
    <property type="molecule type" value="Transcribed_RNA"/>
</dbReference>
<protein>
    <submittedName>
        <fullName evidence="3">High affinity cationic amino acid transporter 1</fullName>
    </submittedName>
</protein>
<sequence length="121" mass="12289">MFQNLIESLSRKKDSSYDECIDEDTSNSSGKLSNNASASDSGGGNNKSVTSDSSGQREKLSRVLGLADLTLLGIGSTLGLGVYILGGAVAKNQAGPAVILSLVLAAVASAFSGKLSIFSCL</sequence>
<dbReference type="AlphaFoldDB" id="A0A8D9E3X9"/>
<dbReference type="GO" id="GO:0015189">
    <property type="term" value="F:L-lysine transmembrane transporter activity"/>
    <property type="evidence" value="ECO:0007669"/>
    <property type="project" value="TreeGrafter"/>
</dbReference>
<dbReference type="EMBL" id="HBUF01415710">
    <property type="protein sequence ID" value="CAG6739843.1"/>
    <property type="molecule type" value="Transcribed_RNA"/>
</dbReference>
<dbReference type="PANTHER" id="PTHR43243:SF105">
    <property type="entry name" value="CATIONIC AMINO ACID TRANSPORTER C-TERMINAL DOMAIN-CONTAINING PROTEIN"/>
    <property type="match status" value="1"/>
</dbReference>
<keyword evidence="2" id="KW-0472">Membrane</keyword>
<dbReference type="EMBL" id="HBUF01651932">
    <property type="protein sequence ID" value="CAG6787116.1"/>
    <property type="molecule type" value="Transcribed_RNA"/>
</dbReference>
<dbReference type="GO" id="GO:0000064">
    <property type="term" value="F:L-ornithine transmembrane transporter activity"/>
    <property type="evidence" value="ECO:0007669"/>
    <property type="project" value="TreeGrafter"/>
</dbReference>
<proteinExistence type="predicted"/>
<evidence type="ECO:0000256" key="2">
    <source>
        <dbReference type="SAM" id="Phobius"/>
    </source>
</evidence>
<dbReference type="EMBL" id="HBUF01249981">
    <property type="protein sequence ID" value="CAG6679751.1"/>
    <property type="molecule type" value="Transcribed_RNA"/>
</dbReference>
<dbReference type="GO" id="GO:0005886">
    <property type="term" value="C:plasma membrane"/>
    <property type="evidence" value="ECO:0007669"/>
    <property type="project" value="TreeGrafter"/>
</dbReference>
<evidence type="ECO:0000256" key="1">
    <source>
        <dbReference type="SAM" id="MobiDB-lite"/>
    </source>
</evidence>
<dbReference type="GO" id="GO:0061459">
    <property type="term" value="F:L-arginine transmembrane transporter activity"/>
    <property type="evidence" value="ECO:0007669"/>
    <property type="project" value="TreeGrafter"/>
</dbReference>
<keyword evidence="2" id="KW-1133">Transmembrane helix</keyword>
<reference evidence="3" key="1">
    <citation type="submission" date="2021-05" db="EMBL/GenBank/DDBJ databases">
        <authorList>
            <person name="Alioto T."/>
            <person name="Alioto T."/>
            <person name="Gomez Garrido J."/>
        </authorList>
    </citation>
    <scope>NUCLEOTIDE SEQUENCE</scope>
</reference>
<dbReference type="EMBL" id="HBUF01651931">
    <property type="protein sequence ID" value="CAG6787115.1"/>
    <property type="molecule type" value="Transcribed_RNA"/>
</dbReference>
<dbReference type="EMBL" id="HBUF01651930">
    <property type="protein sequence ID" value="CAG6787114.1"/>
    <property type="molecule type" value="Transcribed_RNA"/>
</dbReference>
<evidence type="ECO:0000313" key="3">
    <source>
        <dbReference type="EMBL" id="CAG6739843.1"/>
    </source>
</evidence>
<dbReference type="PANTHER" id="PTHR43243">
    <property type="entry name" value="INNER MEMBRANE TRANSPORTER YGJI-RELATED"/>
    <property type="match status" value="1"/>
</dbReference>
<feature type="region of interest" description="Disordered" evidence="1">
    <location>
        <begin position="1"/>
        <end position="58"/>
    </location>
</feature>